<accession>A0A841KPG2</accession>
<evidence type="ECO:0000256" key="1">
    <source>
        <dbReference type="ARBA" id="ARBA00010986"/>
    </source>
</evidence>
<organism evidence="5 6">
    <name type="scientific">Anaerosolibacter carboniphilus</name>
    <dbReference type="NCBI Taxonomy" id="1417629"/>
    <lineage>
        <taxon>Bacteria</taxon>
        <taxon>Bacillati</taxon>
        <taxon>Bacillota</taxon>
        <taxon>Clostridia</taxon>
        <taxon>Peptostreptococcales</taxon>
        <taxon>Thermotaleaceae</taxon>
        <taxon>Anaerosolibacter</taxon>
    </lineage>
</organism>
<comment type="caution">
    <text evidence="5">The sequence shown here is derived from an EMBL/GenBank/DDBJ whole genome shotgun (WGS) entry which is preliminary data.</text>
</comment>
<evidence type="ECO:0000256" key="2">
    <source>
        <dbReference type="ARBA" id="ARBA00023239"/>
    </source>
</evidence>
<keyword evidence="5" id="KW-0378">Hydrolase</keyword>
<evidence type="ECO:0000259" key="4">
    <source>
        <dbReference type="Pfam" id="PF20629"/>
    </source>
</evidence>
<dbReference type="GO" id="GO:0016787">
    <property type="term" value="F:hydrolase activity"/>
    <property type="evidence" value="ECO:0007669"/>
    <property type="project" value="UniProtKB-KW"/>
</dbReference>
<dbReference type="GO" id="GO:0019698">
    <property type="term" value="P:D-galacturonate catabolic process"/>
    <property type="evidence" value="ECO:0007669"/>
    <property type="project" value="TreeGrafter"/>
</dbReference>
<keyword evidence="6" id="KW-1185">Reference proteome</keyword>
<dbReference type="PANTHER" id="PTHR30536:SF5">
    <property type="entry name" value="ALTRONATE DEHYDRATASE"/>
    <property type="match status" value="1"/>
</dbReference>
<dbReference type="AlphaFoldDB" id="A0A841KPG2"/>
<sequence length="342" mass="37208">MRMLISLIRHPNVGGVLVIGLGCEYVQPEWLANIAEEEAKEHAWMFIQTEGGTRKSIDKGITLVHEMLHALKETPRVPMNMSDLVIGAECGGSDYTSGLAGNVVVGRFYDMLIEMGGTAIFEEIVEAIGLVDLLTGRAANEQAREEIQYTYDKALDYCKSVRQYSVSPGNFAGGLSTIEEKSMGAVIKSGTKPIQGVLKVAGKPPHPGLWLLDSTPDPYWMQFGITNPNDNEGLMDLISCGCHIVLLVTGRGNVVGSAVSPCIKITGNSATYARMEDDMDFNAGFVLEGDCTLDESAKSLGRMIADIASGTLTKSEVLGHNEYFIPYKYQEKQVTLPRKCTE</sequence>
<dbReference type="Proteomes" id="UP000579281">
    <property type="component" value="Unassembled WGS sequence"/>
</dbReference>
<dbReference type="InterPro" id="IPR048332">
    <property type="entry name" value="GD_AH_C"/>
</dbReference>
<evidence type="ECO:0000259" key="3">
    <source>
        <dbReference type="Pfam" id="PF04295"/>
    </source>
</evidence>
<dbReference type="EC" id="4.2.1.7" evidence="5"/>
<protein>
    <submittedName>
        <fullName evidence="5">Altronate hydrolase</fullName>
        <ecNumber evidence="5">4.2.1.7</ecNumber>
    </submittedName>
</protein>
<feature type="domain" description="D-galactarate/Altronate dehydratase C-terminal" evidence="4">
    <location>
        <begin position="81"/>
        <end position="327"/>
    </location>
</feature>
<evidence type="ECO:0000313" key="6">
    <source>
        <dbReference type="Proteomes" id="UP000579281"/>
    </source>
</evidence>
<dbReference type="PROSITE" id="PS51257">
    <property type="entry name" value="PROKAR_LIPOPROTEIN"/>
    <property type="match status" value="1"/>
</dbReference>
<keyword evidence="2 5" id="KW-0456">Lyase</keyword>
<dbReference type="InterPro" id="IPR052172">
    <property type="entry name" value="UxaA_altronate/galactarate_dh"/>
</dbReference>
<dbReference type="PANTHER" id="PTHR30536">
    <property type="entry name" value="ALTRONATE/GALACTARATE DEHYDRATASE"/>
    <property type="match status" value="1"/>
</dbReference>
<reference evidence="5 6" key="1">
    <citation type="submission" date="2020-08" db="EMBL/GenBank/DDBJ databases">
        <title>Genomic Encyclopedia of Type Strains, Phase IV (KMG-IV): sequencing the most valuable type-strain genomes for metagenomic binning, comparative biology and taxonomic classification.</title>
        <authorList>
            <person name="Goeker M."/>
        </authorList>
    </citation>
    <scope>NUCLEOTIDE SEQUENCE [LARGE SCALE GENOMIC DNA]</scope>
    <source>
        <strain evidence="5 6">DSM 103526</strain>
    </source>
</reference>
<dbReference type="InterPro" id="IPR007392">
    <property type="entry name" value="GD_AH_second"/>
</dbReference>
<dbReference type="EMBL" id="JACHEN010000007">
    <property type="protein sequence ID" value="MBB6215327.1"/>
    <property type="molecule type" value="Genomic_DNA"/>
</dbReference>
<dbReference type="Pfam" id="PF04295">
    <property type="entry name" value="GD_AH_second"/>
    <property type="match status" value="1"/>
</dbReference>
<gene>
    <name evidence="5" type="ORF">HNQ80_001416</name>
</gene>
<dbReference type="Pfam" id="PF20629">
    <property type="entry name" value="GD_AH_C"/>
    <property type="match status" value="1"/>
</dbReference>
<dbReference type="GO" id="GO:0008789">
    <property type="term" value="F:altronate dehydratase activity"/>
    <property type="evidence" value="ECO:0007669"/>
    <property type="project" value="UniProtKB-EC"/>
</dbReference>
<feature type="domain" description="D-galactarate/Altronate dehydratase second" evidence="3">
    <location>
        <begin position="2"/>
        <end position="71"/>
    </location>
</feature>
<evidence type="ECO:0000313" key="5">
    <source>
        <dbReference type="EMBL" id="MBB6215327.1"/>
    </source>
</evidence>
<name>A0A841KPG2_9FIRM</name>
<proteinExistence type="inferred from homology"/>
<comment type="similarity">
    <text evidence="1">Belongs to the UxaA family.</text>
</comment>